<evidence type="ECO:0000313" key="11">
    <source>
        <dbReference type="EMBL" id="CAF4094364.1"/>
    </source>
</evidence>
<name>A0A819ULM2_9BILA</name>
<keyword evidence="6 9" id="KW-0472">Membrane</keyword>
<evidence type="ECO:0000256" key="2">
    <source>
        <dbReference type="ARBA" id="ARBA00022475"/>
    </source>
</evidence>
<evidence type="ECO:0000256" key="7">
    <source>
        <dbReference type="ARBA" id="ARBA00023170"/>
    </source>
</evidence>
<dbReference type="GO" id="GO:0005886">
    <property type="term" value="C:plasma membrane"/>
    <property type="evidence" value="ECO:0007669"/>
    <property type="project" value="UniProtKB-SubCell"/>
</dbReference>
<evidence type="ECO:0000256" key="3">
    <source>
        <dbReference type="ARBA" id="ARBA00022692"/>
    </source>
</evidence>
<evidence type="ECO:0000313" key="12">
    <source>
        <dbReference type="Proteomes" id="UP000663868"/>
    </source>
</evidence>
<evidence type="ECO:0000256" key="1">
    <source>
        <dbReference type="ARBA" id="ARBA00004651"/>
    </source>
</evidence>
<keyword evidence="7" id="KW-0675">Receptor</keyword>
<dbReference type="EMBL" id="CAJOBB010004571">
    <property type="protein sequence ID" value="CAF4094364.1"/>
    <property type="molecule type" value="Genomic_DNA"/>
</dbReference>
<dbReference type="PANTHER" id="PTHR24228:SF59">
    <property type="entry name" value="NEUROPEPTIDE RECEPTOR 15"/>
    <property type="match status" value="1"/>
</dbReference>
<dbReference type="InterPro" id="IPR000276">
    <property type="entry name" value="GPCR_Rhodpsn"/>
</dbReference>
<feature type="transmembrane region" description="Helical" evidence="9">
    <location>
        <begin position="85"/>
        <end position="104"/>
    </location>
</feature>
<dbReference type="Proteomes" id="UP000663868">
    <property type="component" value="Unassembled WGS sequence"/>
</dbReference>
<reference evidence="11" key="1">
    <citation type="submission" date="2021-02" db="EMBL/GenBank/DDBJ databases">
        <authorList>
            <person name="Nowell W R."/>
        </authorList>
    </citation>
    <scope>NUCLEOTIDE SEQUENCE</scope>
</reference>
<dbReference type="PANTHER" id="PTHR24228">
    <property type="entry name" value="B2 BRADYKININ RECEPTOR/ANGIOTENSIN II RECEPTOR"/>
    <property type="match status" value="1"/>
</dbReference>
<dbReference type="Gene3D" id="1.20.1070.10">
    <property type="entry name" value="Rhodopsin 7-helix transmembrane proteins"/>
    <property type="match status" value="1"/>
</dbReference>
<protein>
    <recommendedName>
        <fullName evidence="10">G-protein coupled receptors family 1 profile domain-containing protein</fullName>
    </recommendedName>
</protein>
<evidence type="ECO:0000256" key="8">
    <source>
        <dbReference type="ARBA" id="ARBA00023224"/>
    </source>
</evidence>
<evidence type="ECO:0000259" key="10">
    <source>
        <dbReference type="PROSITE" id="PS50262"/>
    </source>
</evidence>
<keyword evidence="5" id="KW-0297">G-protein coupled receptor</keyword>
<dbReference type="PROSITE" id="PS50262">
    <property type="entry name" value="G_PROTEIN_RECEP_F1_2"/>
    <property type="match status" value="1"/>
</dbReference>
<keyword evidence="3 9" id="KW-0812">Transmembrane</keyword>
<dbReference type="InterPro" id="IPR017452">
    <property type="entry name" value="GPCR_Rhodpsn_7TM"/>
</dbReference>
<evidence type="ECO:0000256" key="5">
    <source>
        <dbReference type="ARBA" id="ARBA00023040"/>
    </source>
</evidence>
<comment type="subcellular location">
    <subcellularLocation>
        <location evidence="1">Cell membrane</location>
        <topology evidence="1">Multi-pass membrane protein</topology>
    </subcellularLocation>
</comment>
<proteinExistence type="predicted"/>
<dbReference type="CDD" id="cd00637">
    <property type="entry name" value="7tm_classA_rhodopsin-like"/>
    <property type="match status" value="1"/>
</dbReference>
<feature type="non-terminal residue" evidence="11">
    <location>
        <position position="1"/>
    </location>
</feature>
<sequence length="238" mass="27356">MLLVANTSFASLIMGCSTFSMAIFSLHNDLKQLQYQDSLCITRVYLFHSAFCALNFSFFLQALYRYMTVVYQNHRLFQSVGYRSLLICLTWLSGAIGPGIAVLTNEITYTVENQICQIQLHLSAPTIFGTLWNYTLPISMLMLIYFKIVRYVKKMGNNVTTLNTLARAKRELKMIRRIVILVMTLIAVCFPYVVMILMSFFTTPIKYHDRSIERICDENTTYSTECSGSTNDSVIRKQ</sequence>
<feature type="transmembrane region" description="Helical" evidence="9">
    <location>
        <begin position="178"/>
        <end position="201"/>
    </location>
</feature>
<organism evidence="11 12">
    <name type="scientific">Adineta steineri</name>
    <dbReference type="NCBI Taxonomy" id="433720"/>
    <lineage>
        <taxon>Eukaryota</taxon>
        <taxon>Metazoa</taxon>
        <taxon>Spiralia</taxon>
        <taxon>Gnathifera</taxon>
        <taxon>Rotifera</taxon>
        <taxon>Eurotatoria</taxon>
        <taxon>Bdelloidea</taxon>
        <taxon>Adinetida</taxon>
        <taxon>Adinetidae</taxon>
        <taxon>Adineta</taxon>
    </lineage>
</organism>
<dbReference type="GO" id="GO:0004930">
    <property type="term" value="F:G protein-coupled receptor activity"/>
    <property type="evidence" value="ECO:0007669"/>
    <property type="project" value="UniProtKB-KW"/>
</dbReference>
<accession>A0A819ULM2</accession>
<keyword evidence="4 9" id="KW-1133">Transmembrane helix</keyword>
<keyword evidence="2" id="KW-1003">Cell membrane</keyword>
<dbReference type="Pfam" id="PF00001">
    <property type="entry name" value="7tm_1"/>
    <property type="match status" value="1"/>
</dbReference>
<dbReference type="SUPFAM" id="SSF81321">
    <property type="entry name" value="Family A G protein-coupled receptor-like"/>
    <property type="match status" value="1"/>
</dbReference>
<dbReference type="AlphaFoldDB" id="A0A819ULM2"/>
<keyword evidence="8" id="KW-0807">Transducer</keyword>
<feature type="transmembrane region" description="Helical" evidence="9">
    <location>
        <begin position="46"/>
        <end position="64"/>
    </location>
</feature>
<feature type="transmembrane region" description="Helical" evidence="9">
    <location>
        <begin position="124"/>
        <end position="146"/>
    </location>
</feature>
<evidence type="ECO:0000256" key="9">
    <source>
        <dbReference type="SAM" id="Phobius"/>
    </source>
</evidence>
<evidence type="ECO:0000256" key="4">
    <source>
        <dbReference type="ARBA" id="ARBA00022989"/>
    </source>
</evidence>
<comment type="caution">
    <text evidence="11">The sequence shown here is derived from an EMBL/GenBank/DDBJ whole genome shotgun (WGS) entry which is preliminary data.</text>
</comment>
<evidence type="ECO:0000256" key="6">
    <source>
        <dbReference type="ARBA" id="ARBA00023136"/>
    </source>
</evidence>
<gene>
    <name evidence="11" type="ORF">KXQ929_LOCUS34152</name>
</gene>
<feature type="domain" description="G-protein coupled receptors family 1 profile" evidence="10">
    <location>
        <begin position="1"/>
        <end position="201"/>
    </location>
</feature>